<evidence type="ECO:0000313" key="2">
    <source>
        <dbReference type="Proteomes" id="UP000827892"/>
    </source>
</evidence>
<organism evidence="1 2">
    <name type="scientific">Caenorhabditis briggsae</name>
    <dbReference type="NCBI Taxonomy" id="6238"/>
    <lineage>
        <taxon>Eukaryota</taxon>
        <taxon>Metazoa</taxon>
        <taxon>Ecdysozoa</taxon>
        <taxon>Nematoda</taxon>
        <taxon>Chromadorea</taxon>
        <taxon>Rhabditida</taxon>
        <taxon>Rhabditina</taxon>
        <taxon>Rhabditomorpha</taxon>
        <taxon>Rhabditoidea</taxon>
        <taxon>Rhabditidae</taxon>
        <taxon>Peloderinae</taxon>
        <taxon>Caenorhabditis</taxon>
    </lineage>
</organism>
<dbReference type="Proteomes" id="UP000827892">
    <property type="component" value="Chromosome III"/>
</dbReference>
<sequence length="125" mass="14203">MHSRYLKGNEIEELISDNKKSEIKRILSQNPTGVIFPSRLNVDVPFNLGDVYVTVLMGETKTFKTLSSKKPRVLPLGYMLHATKSAHNHQKFATFLKETFDKLQIPSQPRHIPCIVLDGELALEN</sequence>
<evidence type="ECO:0000313" key="1">
    <source>
        <dbReference type="EMBL" id="ULU02412.1"/>
    </source>
</evidence>
<dbReference type="EMBL" id="CP090893">
    <property type="protein sequence ID" value="ULU02412.1"/>
    <property type="molecule type" value="Genomic_DNA"/>
</dbReference>
<reference evidence="1 2" key="1">
    <citation type="submission" date="2022-05" db="EMBL/GenBank/DDBJ databases">
        <title>Chromosome-level reference genomes for two strains of Caenorhabditis briggsae: an improved platform for comparative genomics.</title>
        <authorList>
            <person name="Stevens L."/>
            <person name="Andersen E.C."/>
        </authorList>
    </citation>
    <scope>NUCLEOTIDE SEQUENCE [LARGE SCALE GENOMIC DNA]</scope>
    <source>
        <strain evidence="1">QX1410_ONT</strain>
        <tissue evidence="1">Whole-organism</tissue>
    </source>
</reference>
<protein>
    <submittedName>
        <fullName evidence="1">Uncharacterized protein</fullName>
    </submittedName>
</protein>
<accession>A0AAE9IR50</accession>
<name>A0AAE9IR50_CAEBR</name>
<proteinExistence type="predicted"/>
<dbReference type="AlphaFoldDB" id="A0AAE9IR50"/>
<gene>
    <name evidence="1" type="ORF">L3Y34_002182</name>
</gene>